<keyword evidence="2" id="KW-0812">Transmembrane</keyword>
<protein>
    <submittedName>
        <fullName evidence="3">Hypothetical membrane protein</fullName>
    </submittedName>
</protein>
<feature type="transmembrane region" description="Helical" evidence="2">
    <location>
        <begin position="124"/>
        <end position="143"/>
    </location>
</feature>
<feature type="region of interest" description="Disordered" evidence="1">
    <location>
        <begin position="1"/>
        <end position="90"/>
    </location>
</feature>
<accession>B2GKP1</accession>
<evidence type="ECO:0000256" key="1">
    <source>
        <dbReference type="SAM" id="MobiDB-lite"/>
    </source>
</evidence>
<feature type="transmembrane region" description="Helical" evidence="2">
    <location>
        <begin position="150"/>
        <end position="170"/>
    </location>
</feature>
<evidence type="ECO:0000313" key="3">
    <source>
        <dbReference type="EMBL" id="BAG29170.1"/>
    </source>
</evidence>
<dbReference type="EMBL" id="AP009152">
    <property type="protein sequence ID" value="BAG29170.1"/>
    <property type="molecule type" value="Genomic_DNA"/>
</dbReference>
<sequence length="217" mass="22324">MSGQDTPRRAAPWAADSSVPRTGPADQARTGPTDQVPAGSSERAVTGRMDGTTTATTHGTSAERPGGADVDGETVAPGDPAGTGAARERPGTASSVLTAVLTGVLAGALATALHGGIWYLGGWWLPWGLVFSGALLLSASVWCGTSTRRVWAAAVPGLVTYVIAWAGAYLREGSALVVTTWQAPIGIVGILWFVVVFAAVMCSVIVTGRWLVRQRAR</sequence>
<dbReference type="HOGENOM" id="CLU_1270925_0_0_11"/>
<dbReference type="Proteomes" id="UP000008838">
    <property type="component" value="Chromosome"/>
</dbReference>
<feature type="transmembrane region" description="Helical" evidence="2">
    <location>
        <begin position="96"/>
        <end position="118"/>
    </location>
</feature>
<gene>
    <name evidence="3" type="ordered locus">KRH_08230</name>
</gene>
<keyword evidence="2" id="KW-1133">Transmembrane helix</keyword>
<evidence type="ECO:0000256" key="2">
    <source>
        <dbReference type="SAM" id="Phobius"/>
    </source>
</evidence>
<dbReference type="OrthoDB" id="4964862at2"/>
<feature type="transmembrane region" description="Helical" evidence="2">
    <location>
        <begin position="190"/>
        <end position="212"/>
    </location>
</feature>
<keyword evidence="2" id="KW-0472">Membrane</keyword>
<dbReference type="eggNOG" id="ENOG503449S">
    <property type="taxonomic scope" value="Bacteria"/>
</dbReference>
<dbReference type="AlphaFoldDB" id="B2GKP1"/>
<feature type="compositionally biased region" description="Low complexity" evidence="1">
    <location>
        <begin position="46"/>
        <end position="60"/>
    </location>
</feature>
<keyword evidence="4" id="KW-1185">Reference proteome</keyword>
<reference evidence="3 4" key="1">
    <citation type="journal article" date="2008" name="J. Bacteriol.">
        <title>Complete genome sequence of the soil actinomycete Kocuria rhizophila.</title>
        <authorList>
            <person name="Takarada H."/>
            <person name="Sekine M."/>
            <person name="Kosugi H."/>
            <person name="Matsuo Y."/>
            <person name="Fujisawa T."/>
            <person name="Omata S."/>
            <person name="Kishi E."/>
            <person name="Shimizu A."/>
            <person name="Tsukatani N."/>
            <person name="Tanikawa S."/>
            <person name="Fujita N."/>
            <person name="Harayama S."/>
        </authorList>
    </citation>
    <scope>NUCLEOTIDE SEQUENCE [LARGE SCALE GENOMIC DNA]</scope>
    <source>
        <strain evidence="4">ATCC 9341 / DSM 348 / NBRC 103217 / DC2201</strain>
    </source>
</reference>
<dbReference type="STRING" id="378753.KRH_08230"/>
<evidence type="ECO:0000313" key="4">
    <source>
        <dbReference type="Proteomes" id="UP000008838"/>
    </source>
</evidence>
<dbReference type="RefSeq" id="WP_012397891.1">
    <property type="nucleotide sequence ID" value="NC_010617.1"/>
</dbReference>
<name>B2GKP1_KOCRD</name>
<organism evidence="3 4">
    <name type="scientific">Kocuria rhizophila (strain ATCC 9341 / DSM 348 / NBRC 103217 / DC2201)</name>
    <dbReference type="NCBI Taxonomy" id="378753"/>
    <lineage>
        <taxon>Bacteria</taxon>
        <taxon>Bacillati</taxon>
        <taxon>Actinomycetota</taxon>
        <taxon>Actinomycetes</taxon>
        <taxon>Micrococcales</taxon>
        <taxon>Micrococcaceae</taxon>
        <taxon>Kocuria</taxon>
    </lineage>
</organism>
<proteinExistence type="predicted"/>
<dbReference type="KEGG" id="krh:KRH_08230"/>